<feature type="chain" id="PRO_5046355346" description="Next to BRCA1 central domain-containing protein" evidence="1">
    <location>
        <begin position="29"/>
        <end position="175"/>
    </location>
</feature>
<dbReference type="RefSeq" id="WP_330089659.1">
    <property type="nucleotide sequence ID" value="NZ_JAUZMY010000001.1"/>
</dbReference>
<organism evidence="2 3">
    <name type="scientific">Nocardiopsis codii</name>
    <dbReference type="NCBI Taxonomy" id="3065942"/>
    <lineage>
        <taxon>Bacteria</taxon>
        <taxon>Bacillati</taxon>
        <taxon>Actinomycetota</taxon>
        <taxon>Actinomycetes</taxon>
        <taxon>Streptosporangiales</taxon>
        <taxon>Nocardiopsidaceae</taxon>
        <taxon>Nocardiopsis</taxon>
    </lineage>
</organism>
<dbReference type="EMBL" id="JAUZMY010000001">
    <property type="protein sequence ID" value="MEE2035835.1"/>
    <property type="molecule type" value="Genomic_DNA"/>
</dbReference>
<comment type="caution">
    <text evidence="2">The sequence shown here is derived from an EMBL/GenBank/DDBJ whole genome shotgun (WGS) entry which is preliminary data.</text>
</comment>
<protein>
    <recommendedName>
        <fullName evidence="4">Next to BRCA1 central domain-containing protein</fullName>
    </recommendedName>
</protein>
<proteinExistence type="predicted"/>
<accession>A0ABU7K0P4</accession>
<evidence type="ECO:0000256" key="1">
    <source>
        <dbReference type="SAM" id="SignalP"/>
    </source>
</evidence>
<keyword evidence="1" id="KW-0732">Signal</keyword>
<reference evidence="2 3" key="1">
    <citation type="submission" date="2023-08" db="EMBL/GenBank/DDBJ databases">
        <authorList>
            <person name="Girao M."/>
            <person name="Carvalho M.F."/>
        </authorList>
    </citation>
    <scope>NUCLEOTIDE SEQUENCE [LARGE SCALE GENOMIC DNA]</scope>
    <source>
        <strain evidence="2 3">CT-R113</strain>
    </source>
</reference>
<keyword evidence="3" id="KW-1185">Reference proteome</keyword>
<evidence type="ECO:0000313" key="2">
    <source>
        <dbReference type="EMBL" id="MEE2035835.1"/>
    </source>
</evidence>
<evidence type="ECO:0008006" key="4">
    <source>
        <dbReference type="Google" id="ProtNLM"/>
    </source>
</evidence>
<gene>
    <name evidence="2" type="ORF">Q8791_01185</name>
</gene>
<name>A0ABU7K0P4_9ACTN</name>
<sequence length="175" mass="18879">MRKTPKTLALTFISTAILLTMTAGMSDATPLPHSNNLESLGSANGNDELSGDLTAEVNAVTRNEAGNLLSVTWSIANSGSDNVTLSWFNQYSYVYSGPNFAGVTAFSSDTGTRYHPIMDGENYCLCSGEYSAQLMEIARPGETVTYWSLYSVPSNIDSITLELPNFEPIEDVPIS</sequence>
<feature type="signal peptide" evidence="1">
    <location>
        <begin position="1"/>
        <end position="28"/>
    </location>
</feature>
<evidence type="ECO:0000313" key="3">
    <source>
        <dbReference type="Proteomes" id="UP001356095"/>
    </source>
</evidence>
<dbReference type="Proteomes" id="UP001356095">
    <property type="component" value="Unassembled WGS sequence"/>
</dbReference>